<dbReference type="Proteomes" id="UP000191408">
    <property type="component" value="Unassembled WGS sequence"/>
</dbReference>
<dbReference type="OrthoDB" id="4430587at2759"/>
<comment type="caution">
    <text evidence="1">The sequence shown here is derived from an EMBL/GenBank/DDBJ whole genome shotgun (WGS) entry which is preliminary data.</text>
</comment>
<evidence type="ECO:0000313" key="2">
    <source>
        <dbReference type="Proteomes" id="UP000191408"/>
    </source>
</evidence>
<dbReference type="AlphaFoldDB" id="A0A1V6N8M9"/>
<dbReference type="EMBL" id="MDYM01000019">
    <property type="protein sequence ID" value="OQD60947.1"/>
    <property type="molecule type" value="Genomic_DNA"/>
</dbReference>
<sequence length="189" mass="21376">MTPTIPQDINAAIELLENVGDTVDTIATNLEANRLDRRSFRKYLRDYADRAASDAQLINASREDTPQCANRGILLAYAHMELLCWLAKNNYTNSTTSVKWYSWRKMRAKYRLPLVKVSTPKSHLAKELQFIKTIADQLYAEIDGKNIPFMNGGAKYRKPSVCPPVDPPPGIDDLVHRATVAHKQLSQSF</sequence>
<keyword evidence="2" id="KW-1185">Reference proteome</keyword>
<name>A0A1V6N8M9_PENPO</name>
<evidence type="ECO:0000313" key="1">
    <source>
        <dbReference type="EMBL" id="OQD60947.1"/>
    </source>
</evidence>
<organism evidence="1 2">
    <name type="scientific">Penicillium polonicum</name>
    <dbReference type="NCBI Taxonomy" id="60169"/>
    <lineage>
        <taxon>Eukaryota</taxon>
        <taxon>Fungi</taxon>
        <taxon>Dikarya</taxon>
        <taxon>Ascomycota</taxon>
        <taxon>Pezizomycotina</taxon>
        <taxon>Eurotiomycetes</taxon>
        <taxon>Eurotiomycetidae</taxon>
        <taxon>Eurotiales</taxon>
        <taxon>Aspergillaceae</taxon>
        <taxon>Penicillium</taxon>
    </lineage>
</organism>
<reference evidence="2" key="1">
    <citation type="journal article" date="2017" name="Nat. Microbiol.">
        <title>Global analysis of biosynthetic gene clusters reveals vast potential of secondary metabolite production in Penicillium species.</title>
        <authorList>
            <person name="Nielsen J.C."/>
            <person name="Grijseels S."/>
            <person name="Prigent S."/>
            <person name="Ji B."/>
            <person name="Dainat J."/>
            <person name="Nielsen K.F."/>
            <person name="Frisvad J.C."/>
            <person name="Workman M."/>
            <person name="Nielsen J."/>
        </authorList>
    </citation>
    <scope>NUCLEOTIDE SEQUENCE [LARGE SCALE GENOMIC DNA]</scope>
    <source>
        <strain evidence="2">IBT 4502</strain>
    </source>
</reference>
<accession>A0A1V6N8M9</accession>
<proteinExistence type="predicted"/>
<gene>
    <name evidence="1" type="ORF">PENPOL_c019G07869</name>
</gene>
<protein>
    <submittedName>
        <fullName evidence="1">Uncharacterized protein</fullName>
    </submittedName>
</protein>